<dbReference type="InterPro" id="IPR040756">
    <property type="entry name" value="Peptidase_M61_N"/>
</dbReference>
<sequence>MTQTTIGSSVSRGSVQPPAVAYFIDCQQGHTHLLQVTLRLTAPQSDVLALHLPVWTPGSYLVREYARHLESFAVTTIDGAPREWWKCRKNQWQVACSPGEAIQVRYAIYAHELSVRTNHVDRSHAYFNPAAVCLYAPEYRDRPLTVTVTAPPHWRLTTPLDPWGEDPFTVWAANYDQLVDSPFEVGTHSVYYFEVAGKPHELAVWGEGNFEPTRAIADLQRIISTEAALLGGLPYDRYVFILHLTHKGYGGLEHANSCSLLFDRFGFQQPDQYRRFLCLVAHEFLHLWNVKRIRPQALAEFDYDNENYTTSLWFVEGVTSYLDQLIPLWAGVFDASHYLKLLGQSINRYLQTPGRHVQSLTAASFDAWIKLYRPDENSLNSQMSYYLKGELVALLLDLRIRLNFNHQRSLVDVLRRLWQQFCDTQAGYTPDELWQTIETVADENLESWRQAFLDGTDDLPLGDWFSQVGLELVAQDALPYTGLQFKQDRGALHIKAVLRHSPAEALGLVPGDEIIALNGWRVQGEEWSDYLRECQVGQAVEVTWCHDQRLHSGTLVLEPPQPHYQLRCSAQATPEQRAHLEAWLGTTAQNL</sequence>
<proteinExistence type="predicted"/>
<dbReference type="Gene3D" id="2.30.42.10">
    <property type="match status" value="1"/>
</dbReference>
<dbReference type="SUPFAM" id="SSF50156">
    <property type="entry name" value="PDZ domain-like"/>
    <property type="match status" value="1"/>
</dbReference>
<gene>
    <name evidence="2" type="ORF">BRW62_03895</name>
</gene>
<dbReference type="Pfam" id="PF17899">
    <property type="entry name" value="Peptidase_M61_N"/>
    <property type="match status" value="1"/>
</dbReference>
<dbReference type="Pfam" id="PF05299">
    <property type="entry name" value="Peptidase_M61"/>
    <property type="match status" value="1"/>
</dbReference>
<dbReference type="RefSeq" id="WP_099798385.1">
    <property type="nucleotide sequence ID" value="NZ_CP018092.1"/>
</dbReference>
<dbReference type="InterPro" id="IPR027268">
    <property type="entry name" value="Peptidase_M4/M1_CTD_sf"/>
</dbReference>
<organism evidence="2 3">
    <name type="scientific">Parathermosynechococcus lividus PCC 6715</name>
    <dbReference type="NCBI Taxonomy" id="1917166"/>
    <lineage>
        <taxon>Bacteria</taxon>
        <taxon>Bacillati</taxon>
        <taxon>Cyanobacteriota</taxon>
        <taxon>Cyanophyceae</taxon>
        <taxon>Acaryochloridales</taxon>
        <taxon>Thermosynechococcaceae</taxon>
        <taxon>Parathermosynechococcus</taxon>
    </lineage>
</organism>
<keyword evidence="3" id="KW-1185">Reference proteome</keyword>
<dbReference type="PROSITE" id="PS50106">
    <property type="entry name" value="PDZ"/>
    <property type="match status" value="1"/>
</dbReference>
<dbReference type="Gene3D" id="1.10.390.10">
    <property type="entry name" value="Neutral Protease Domain 2"/>
    <property type="match status" value="1"/>
</dbReference>
<name>A0A2D2Q0J9_PARLV</name>
<reference evidence="3" key="2">
    <citation type="journal article" date="2022" name="Front. Microbiol.">
        <title>Comparative Genomic Analysis Revealed Distinct Molecular Components and Organization of CO2-Concentrating Mechanism in Thermophilic Cyanobacteria.</title>
        <authorList>
            <person name="Tang J."/>
            <person name="Zhou H."/>
            <person name="Yao D."/>
            <person name="Riaz S."/>
            <person name="You D."/>
            <person name="Klepacz-Smolka A."/>
            <person name="Daroch M."/>
        </authorList>
    </citation>
    <scope>NUCLEOTIDE SEQUENCE [LARGE SCALE GENOMIC DNA]</scope>
    <source>
        <strain evidence="3">PCC 6715</strain>
    </source>
</reference>
<dbReference type="OrthoDB" id="9778516at2"/>
<dbReference type="PIRSF" id="PIRSF016493">
    <property type="entry name" value="Glycyl_aminpptds"/>
    <property type="match status" value="1"/>
</dbReference>
<dbReference type="SMART" id="SM00228">
    <property type="entry name" value="PDZ"/>
    <property type="match status" value="1"/>
</dbReference>
<dbReference type="InterPro" id="IPR001478">
    <property type="entry name" value="PDZ"/>
</dbReference>
<accession>A0A2D2Q0J9</accession>
<evidence type="ECO:0000313" key="3">
    <source>
        <dbReference type="Proteomes" id="UP000231057"/>
    </source>
</evidence>
<dbReference type="InterPro" id="IPR024191">
    <property type="entry name" value="Peptidase_M61"/>
</dbReference>
<reference evidence="2 3" key="1">
    <citation type="submission" date="2016-11" db="EMBL/GenBank/DDBJ databases">
        <title>Complete genome sequence of thermophilic cyanobacteria strain Synechococcus sp. PCC6715.</title>
        <authorList>
            <person name="Tang J."/>
            <person name="Daroch M."/>
            <person name="Liang Y."/>
            <person name="Jiang D."/>
            <person name="Shah M."/>
        </authorList>
    </citation>
    <scope>NUCLEOTIDE SEQUENCE [LARGE SCALE GENOMIC DNA]</scope>
    <source>
        <strain evidence="2 3">PCC 6715</strain>
    </source>
</reference>
<dbReference type="Gene3D" id="2.60.40.3650">
    <property type="match status" value="1"/>
</dbReference>
<dbReference type="SUPFAM" id="SSF55486">
    <property type="entry name" value="Metalloproteases ('zincins'), catalytic domain"/>
    <property type="match status" value="1"/>
</dbReference>
<dbReference type="InterPro" id="IPR036034">
    <property type="entry name" value="PDZ_sf"/>
</dbReference>
<protein>
    <submittedName>
        <fullName evidence="2">Peptidase M61</fullName>
    </submittedName>
</protein>
<dbReference type="Proteomes" id="UP000231057">
    <property type="component" value="Chromosome"/>
</dbReference>
<dbReference type="AlphaFoldDB" id="A0A2D2Q0J9"/>
<dbReference type="KEGG" id="slw:BRW62_03895"/>
<dbReference type="EMBL" id="CP018092">
    <property type="protein sequence ID" value="ATS18030.1"/>
    <property type="molecule type" value="Genomic_DNA"/>
</dbReference>
<evidence type="ECO:0000259" key="1">
    <source>
        <dbReference type="PROSITE" id="PS50106"/>
    </source>
</evidence>
<feature type="domain" description="PDZ" evidence="1">
    <location>
        <begin position="467"/>
        <end position="519"/>
    </location>
</feature>
<dbReference type="InterPro" id="IPR007963">
    <property type="entry name" value="Peptidase_M61_catalytic"/>
</dbReference>
<evidence type="ECO:0000313" key="2">
    <source>
        <dbReference type="EMBL" id="ATS18030.1"/>
    </source>
</evidence>